<comment type="similarity">
    <text evidence="6">Belongs to the ABC-4 integral membrane protein family.</text>
</comment>
<organism evidence="10 11">
    <name type="scientific">Kitasatospora viridis</name>
    <dbReference type="NCBI Taxonomy" id="281105"/>
    <lineage>
        <taxon>Bacteria</taxon>
        <taxon>Bacillati</taxon>
        <taxon>Actinomycetota</taxon>
        <taxon>Actinomycetes</taxon>
        <taxon>Kitasatosporales</taxon>
        <taxon>Streptomycetaceae</taxon>
        <taxon>Kitasatospora</taxon>
    </lineage>
</organism>
<feature type="transmembrane region" description="Helical" evidence="8">
    <location>
        <begin position="756"/>
        <end position="777"/>
    </location>
</feature>
<evidence type="ECO:0000313" key="11">
    <source>
        <dbReference type="Proteomes" id="UP000317940"/>
    </source>
</evidence>
<dbReference type="InterPro" id="IPR003838">
    <property type="entry name" value="ABC3_permease_C"/>
</dbReference>
<feature type="domain" description="ABC3 transporter permease C-terminal" evidence="9">
    <location>
        <begin position="759"/>
        <end position="872"/>
    </location>
</feature>
<comment type="caution">
    <text evidence="10">The sequence shown here is derived from an EMBL/GenBank/DDBJ whole genome shotgun (WGS) entry which is preliminary data.</text>
</comment>
<evidence type="ECO:0000256" key="2">
    <source>
        <dbReference type="ARBA" id="ARBA00022475"/>
    </source>
</evidence>
<evidence type="ECO:0000256" key="8">
    <source>
        <dbReference type="SAM" id="Phobius"/>
    </source>
</evidence>
<protein>
    <submittedName>
        <fullName evidence="10">Putative ABC transport system permease protein</fullName>
    </submittedName>
</protein>
<feature type="transmembrane region" description="Helical" evidence="8">
    <location>
        <begin position="279"/>
        <end position="299"/>
    </location>
</feature>
<keyword evidence="2" id="KW-1003">Cell membrane</keyword>
<dbReference type="RefSeq" id="WP_145905394.1">
    <property type="nucleotide sequence ID" value="NZ_BAAAMZ010000011.1"/>
</dbReference>
<evidence type="ECO:0000256" key="1">
    <source>
        <dbReference type="ARBA" id="ARBA00004651"/>
    </source>
</evidence>
<feature type="transmembrane region" description="Helical" evidence="8">
    <location>
        <begin position="329"/>
        <end position="348"/>
    </location>
</feature>
<evidence type="ECO:0000259" key="9">
    <source>
        <dbReference type="Pfam" id="PF02687"/>
    </source>
</evidence>
<evidence type="ECO:0000256" key="7">
    <source>
        <dbReference type="SAM" id="MobiDB-lite"/>
    </source>
</evidence>
<dbReference type="EMBL" id="VIWT01000001">
    <property type="protein sequence ID" value="TWF99064.1"/>
    <property type="molecule type" value="Genomic_DNA"/>
</dbReference>
<evidence type="ECO:0000256" key="4">
    <source>
        <dbReference type="ARBA" id="ARBA00022989"/>
    </source>
</evidence>
<dbReference type="Pfam" id="PF02687">
    <property type="entry name" value="FtsX"/>
    <property type="match status" value="2"/>
</dbReference>
<dbReference type="GO" id="GO:0005886">
    <property type="term" value="C:plasma membrane"/>
    <property type="evidence" value="ECO:0007669"/>
    <property type="project" value="UniProtKB-SubCell"/>
</dbReference>
<dbReference type="PANTHER" id="PTHR30572:SF4">
    <property type="entry name" value="ABC TRANSPORTER PERMEASE YTRF"/>
    <property type="match status" value="1"/>
</dbReference>
<gene>
    <name evidence="10" type="ORF">FHX73_112900</name>
</gene>
<feature type="domain" description="ABC3 transporter permease C-terminal" evidence="9">
    <location>
        <begin position="280"/>
        <end position="398"/>
    </location>
</feature>
<dbReference type="GO" id="GO:0022857">
    <property type="term" value="F:transmembrane transporter activity"/>
    <property type="evidence" value="ECO:0007669"/>
    <property type="project" value="TreeGrafter"/>
</dbReference>
<dbReference type="AlphaFoldDB" id="A0A561UI90"/>
<sequence length="878" mass="88432">MMLGLALATVRHRKGGFAGAFVALFCAAALICGCGTLLTTGILGQVRPERYAAAPALVTGDQSVHEVEKQGKGKTKVKDKPIADRAWVPAALADRIAALPSVRSVTTEVTFPVLLPGGRTSESWGHGWESAPLAGLTPAAGRAPAAPDEVVLDAGTAARSHLAVGATVPARTAGGTLALHVVGVTAQGFTAQSAVYFGTVQARQLAGHDGLVSAIGVFPAQSSAQSAAQSAAQLPAQVRDLLRSTPTVPGAVVRTGADRGPAEFPDAADAAVRLISTGAVLAGTSVLVALLVVVGTFALSIQQRQREIAVLRAVAATGRQIRKMIGGEALLVGALAGSLGACAGLPLGSWLHDRFVALDVIPANLPVVLSPFPVLIAAAATLLAGWGAARISARRAAAIRPVQALGEAEVRPPRLSWGRVLFGVLVLAGAVTLTLVLNVLHSDAASSPVCFTAILLWCSALSLLGPPAVRGAVAVLGLPLRLSPVGGFLATQNLRAGAHRLASVITPLTLLTAMACGILFSGSTVSHAAQLQLDRGDLADYVVGPRVPADAAARLAAVPGVRTVTRVLHTQVRDGLTERSVQAVTPQRLSDTLDLAVTAGDLGALTGSAGTDVAPTDGAPAGGASAGGASADGVSADGVSADGTSADASRVDGTLAAATGLGYHLGQRVRLTLPDGTPAELTVVALYARGLGFGDLTLPHDLVAAHVDVPLDDEVLVRGDGLTRRALASALAADPGLGVLDGATARATQSSTSTEIGYVMLGLIVAFVAIAVLNTLAMSITDRRPEFAALRLVGATRRQVRRMLGWETAAAVLIATLLGLGIALAVLTGYADGITRGTAGIAVPPVQLGLVLAGAAALATVGTWLPARAAVRGPRGRG</sequence>
<feature type="transmembrane region" description="Helical" evidence="8">
    <location>
        <begin position="804"/>
        <end position="826"/>
    </location>
</feature>
<feature type="transmembrane region" description="Helical" evidence="8">
    <location>
        <begin position="501"/>
        <end position="520"/>
    </location>
</feature>
<accession>A0A561UI90</accession>
<dbReference type="InterPro" id="IPR050250">
    <property type="entry name" value="Macrolide_Exporter_MacB"/>
</dbReference>
<evidence type="ECO:0000313" key="10">
    <source>
        <dbReference type="EMBL" id="TWF99064.1"/>
    </source>
</evidence>
<dbReference type="PANTHER" id="PTHR30572">
    <property type="entry name" value="MEMBRANE COMPONENT OF TRANSPORTER-RELATED"/>
    <property type="match status" value="1"/>
</dbReference>
<feature type="transmembrane region" description="Helical" evidence="8">
    <location>
        <begin position="21"/>
        <end position="43"/>
    </location>
</feature>
<feature type="transmembrane region" description="Helical" evidence="8">
    <location>
        <begin position="420"/>
        <end position="441"/>
    </location>
</feature>
<dbReference type="Proteomes" id="UP000317940">
    <property type="component" value="Unassembled WGS sequence"/>
</dbReference>
<evidence type="ECO:0000256" key="3">
    <source>
        <dbReference type="ARBA" id="ARBA00022692"/>
    </source>
</evidence>
<feature type="transmembrane region" description="Helical" evidence="8">
    <location>
        <begin position="453"/>
        <end position="480"/>
    </location>
</feature>
<feature type="transmembrane region" description="Helical" evidence="8">
    <location>
        <begin position="368"/>
        <end position="389"/>
    </location>
</feature>
<proteinExistence type="inferred from homology"/>
<keyword evidence="5 8" id="KW-0472">Membrane</keyword>
<comment type="subcellular location">
    <subcellularLocation>
        <location evidence="1">Cell membrane</location>
        <topology evidence="1">Multi-pass membrane protein</topology>
    </subcellularLocation>
</comment>
<keyword evidence="4 8" id="KW-1133">Transmembrane helix</keyword>
<reference evidence="10 11" key="1">
    <citation type="submission" date="2019-06" db="EMBL/GenBank/DDBJ databases">
        <title>Sequencing the genomes of 1000 actinobacteria strains.</title>
        <authorList>
            <person name="Klenk H.-P."/>
        </authorList>
    </citation>
    <scope>NUCLEOTIDE SEQUENCE [LARGE SCALE GENOMIC DNA]</scope>
    <source>
        <strain evidence="10 11">DSM 44826</strain>
    </source>
</reference>
<evidence type="ECO:0000256" key="5">
    <source>
        <dbReference type="ARBA" id="ARBA00023136"/>
    </source>
</evidence>
<feature type="region of interest" description="Disordered" evidence="7">
    <location>
        <begin position="611"/>
        <end position="633"/>
    </location>
</feature>
<name>A0A561UI90_9ACTN</name>
<dbReference type="OrthoDB" id="3223244at2"/>
<evidence type="ECO:0000256" key="6">
    <source>
        <dbReference type="ARBA" id="ARBA00038076"/>
    </source>
</evidence>
<keyword evidence="11" id="KW-1185">Reference proteome</keyword>
<feature type="transmembrane region" description="Helical" evidence="8">
    <location>
        <begin position="846"/>
        <end position="867"/>
    </location>
</feature>
<keyword evidence="3 8" id="KW-0812">Transmembrane</keyword>